<proteinExistence type="predicted"/>
<dbReference type="EMBL" id="DS886642">
    <property type="protein sequence ID" value="EEC15323.1"/>
    <property type="molecule type" value="Genomic_DNA"/>
</dbReference>
<name>B7Q901_IXOSC</name>
<keyword evidence="3" id="KW-1185">Reference proteome</keyword>
<evidence type="ECO:0000313" key="2">
    <source>
        <dbReference type="EnsemblMetazoa" id="ISCW021732-PA"/>
    </source>
</evidence>
<dbReference type="OrthoDB" id="6515679at2759"/>
<dbReference type="AlphaFoldDB" id="B7Q901"/>
<dbReference type="VEuPathDB" id="VectorBase:ISCW021732"/>
<dbReference type="EMBL" id="ABJB010027651">
    <property type="status" value="NOT_ANNOTATED_CDS"/>
    <property type="molecule type" value="Genomic_DNA"/>
</dbReference>
<accession>B7Q901</accession>
<evidence type="ECO:0000313" key="3">
    <source>
        <dbReference type="Proteomes" id="UP000001555"/>
    </source>
</evidence>
<reference evidence="1 3" key="1">
    <citation type="submission" date="2008-03" db="EMBL/GenBank/DDBJ databases">
        <title>Annotation of Ixodes scapularis.</title>
        <authorList>
            <consortium name="Ixodes scapularis Genome Project Consortium"/>
            <person name="Caler E."/>
            <person name="Hannick L.I."/>
            <person name="Bidwell S."/>
            <person name="Joardar V."/>
            <person name="Thiagarajan M."/>
            <person name="Amedeo P."/>
            <person name="Galinsky K.J."/>
            <person name="Schobel S."/>
            <person name="Inman J."/>
            <person name="Hostetler J."/>
            <person name="Miller J."/>
            <person name="Hammond M."/>
            <person name="Megy K."/>
            <person name="Lawson D."/>
            <person name="Kodira C."/>
            <person name="Sutton G."/>
            <person name="Meyer J."/>
            <person name="Hill C.A."/>
            <person name="Birren B."/>
            <person name="Nene V."/>
            <person name="Collins F."/>
            <person name="Alarcon-Chaidez F."/>
            <person name="Wikel S."/>
            <person name="Strausberg R."/>
        </authorList>
    </citation>
    <scope>NUCLEOTIDE SEQUENCE [LARGE SCALE GENOMIC DNA]</scope>
    <source>
        <strain evidence="3">Wikel</strain>
        <strain evidence="1">Wikel colony</strain>
    </source>
</reference>
<protein>
    <submittedName>
        <fullName evidence="1 2">Uncharacterized protein</fullName>
    </submittedName>
</protein>
<evidence type="ECO:0000313" key="1">
    <source>
        <dbReference type="EMBL" id="EEC15323.1"/>
    </source>
</evidence>
<dbReference type="VEuPathDB" id="VectorBase:ISCP_000341"/>
<sequence length="107" mass="12422">MSLPPPHPKLSRNKAVRWRQLQAGTFPSLLRFHHISPETYSDRCPWCQARATLYHSTWECTRNPTLPTVQDNSRQQWEAKLAFSDLENQEFLIERACKASEANGILD</sequence>
<dbReference type="HOGENOM" id="CLU_2212838_0_0_1"/>
<organism>
    <name type="scientific">Ixodes scapularis</name>
    <name type="common">Black-legged tick</name>
    <name type="synonym">Deer tick</name>
    <dbReference type="NCBI Taxonomy" id="6945"/>
    <lineage>
        <taxon>Eukaryota</taxon>
        <taxon>Metazoa</taxon>
        <taxon>Ecdysozoa</taxon>
        <taxon>Arthropoda</taxon>
        <taxon>Chelicerata</taxon>
        <taxon>Arachnida</taxon>
        <taxon>Acari</taxon>
        <taxon>Parasitiformes</taxon>
        <taxon>Ixodida</taxon>
        <taxon>Ixodoidea</taxon>
        <taxon>Ixodidae</taxon>
        <taxon>Ixodinae</taxon>
        <taxon>Ixodes</taxon>
    </lineage>
</organism>
<dbReference type="PaxDb" id="6945-B7Q901"/>
<gene>
    <name evidence="2" type="primary">8037683</name>
    <name evidence="1" type="ORF">IscW_ISCW021732</name>
</gene>
<dbReference type="InParanoid" id="B7Q901"/>
<dbReference type="VEuPathDB" id="VectorBase:ISCI021732"/>
<dbReference type="Proteomes" id="UP000001555">
    <property type="component" value="Unassembled WGS sequence"/>
</dbReference>
<dbReference type="EnsemblMetazoa" id="ISCW021732-RA">
    <property type="protein sequence ID" value="ISCW021732-PA"/>
    <property type="gene ID" value="ISCW021732"/>
</dbReference>
<reference evidence="2" key="2">
    <citation type="submission" date="2020-05" db="UniProtKB">
        <authorList>
            <consortium name="EnsemblMetazoa"/>
        </authorList>
    </citation>
    <scope>IDENTIFICATION</scope>
    <source>
        <strain evidence="2">wikel</strain>
    </source>
</reference>